<dbReference type="InterPro" id="IPR020846">
    <property type="entry name" value="MFS_dom"/>
</dbReference>
<feature type="transmembrane region" description="Helical" evidence="7">
    <location>
        <begin position="269"/>
        <end position="288"/>
    </location>
</feature>
<dbReference type="InterPro" id="IPR047200">
    <property type="entry name" value="MFS_YcaD-like"/>
</dbReference>
<dbReference type="InterPro" id="IPR036259">
    <property type="entry name" value="MFS_trans_sf"/>
</dbReference>
<evidence type="ECO:0000256" key="1">
    <source>
        <dbReference type="ARBA" id="ARBA00004651"/>
    </source>
</evidence>
<feature type="transmembrane region" description="Helical" evidence="7">
    <location>
        <begin position="93"/>
        <end position="117"/>
    </location>
</feature>
<feature type="transmembrane region" description="Helical" evidence="7">
    <location>
        <begin position="7"/>
        <end position="27"/>
    </location>
</feature>
<feature type="transmembrane region" description="Helical" evidence="7">
    <location>
        <begin position="66"/>
        <end position="87"/>
    </location>
</feature>
<evidence type="ECO:0000256" key="3">
    <source>
        <dbReference type="ARBA" id="ARBA00022475"/>
    </source>
</evidence>
<keyword evidence="5 7" id="KW-1133">Transmembrane helix</keyword>
<evidence type="ECO:0000256" key="6">
    <source>
        <dbReference type="ARBA" id="ARBA00023136"/>
    </source>
</evidence>
<gene>
    <name evidence="9" type="ORF">ACFPFW_03605</name>
</gene>
<evidence type="ECO:0000256" key="4">
    <source>
        <dbReference type="ARBA" id="ARBA00022692"/>
    </source>
</evidence>
<dbReference type="EMBL" id="JBHSJF010000003">
    <property type="protein sequence ID" value="MFC5067098.1"/>
    <property type="molecule type" value="Genomic_DNA"/>
</dbReference>
<feature type="transmembrane region" description="Helical" evidence="7">
    <location>
        <begin position="238"/>
        <end position="257"/>
    </location>
</feature>
<protein>
    <submittedName>
        <fullName evidence="9">MFS transporter</fullName>
    </submittedName>
</protein>
<keyword evidence="6 7" id="KW-0472">Membrane</keyword>
<evidence type="ECO:0000313" key="10">
    <source>
        <dbReference type="Proteomes" id="UP001595796"/>
    </source>
</evidence>
<evidence type="ECO:0000256" key="2">
    <source>
        <dbReference type="ARBA" id="ARBA00022448"/>
    </source>
</evidence>
<dbReference type="PANTHER" id="PTHR23521:SF2">
    <property type="entry name" value="TRANSPORTER MFS SUPERFAMILY"/>
    <property type="match status" value="1"/>
</dbReference>
<proteinExistence type="predicted"/>
<dbReference type="RefSeq" id="WP_162799715.1">
    <property type="nucleotide sequence ID" value="NZ_JBHSJF010000003.1"/>
</dbReference>
<feature type="transmembrane region" description="Helical" evidence="7">
    <location>
        <begin position="196"/>
        <end position="218"/>
    </location>
</feature>
<evidence type="ECO:0000256" key="5">
    <source>
        <dbReference type="ARBA" id="ARBA00022989"/>
    </source>
</evidence>
<name>A0ABV9Z047_9HYPH</name>
<feature type="transmembrane region" description="Helical" evidence="7">
    <location>
        <begin position="294"/>
        <end position="313"/>
    </location>
</feature>
<feature type="transmembrane region" description="Helical" evidence="7">
    <location>
        <begin position="325"/>
        <end position="344"/>
    </location>
</feature>
<dbReference type="Pfam" id="PF07690">
    <property type="entry name" value="MFS_1"/>
    <property type="match status" value="1"/>
</dbReference>
<organism evidence="9 10">
    <name type="scientific">Flaviflagellibacter deserti</name>
    <dbReference type="NCBI Taxonomy" id="2267266"/>
    <lineage>
        <taxon>Bacteria</taxon>
        <taxon>Pseudomonadati</taxon>
        <taxon>Pseudomonadota</taxon>
        <taxon>Alphaproteobacteria</taxon>
        <taxon>Hyphomicrobiales</taxon>
        <taxon>Flaviflagellibacter</taxon>
    </lineage>
</organism>
<keyword evidence="2" id="KW-0813">Transport</keyword>
<feature type="transmembrane region" description="Helical" evidence="7">
    <location>
        <begin position="129"/>
        <end position="151"/>
    </location>
</feature>
<evidence type="ECO:0000256" key="7">
    <source>
        <dbReference type="SAM" id="Phobius"/>
    </source>
</evidence>
<dbReference type="PANTHER" id="PTHR23521">
    <property type="entry name" value="TRANSPORTER MFS SUPERFAMILY"/>
    <property type="match status" value="1"/>
</dbReference>
<comment type="subcellular location">
    <subcellularLocation>
        <location evidence="1">Cell membrane</location>
        <topology evidence="1">Multi-pass membrane protein</topology>
    </subcellularLocation>
</comment>
<evidence type="ECO:0000259" key="8">
    <source>
        <dbReference type="PROSITE" id="PS50850"/>
    </source>
</evidence>
<feature type="domain" description="Major facilitator superfamily (MFS) profile" evidence="8">
    <location>
        <begin position="196"/>
        <end position="380"/>
    </location>
</feature>
<reference evidence="10" key="1">
    <citation type="journal article" date="2019" name="Int. J. Syst. Evol. Microbiol.">
        <title>The Global Catalogue of Microorganisms (GCM) 10K type strain sequencing project: providing services to taxonomists for standard genome sequencing and annotation.</title>
        <authorList>
            <consortium name="The Broad Institute Genomics Platform"/>
            <consortium name="The Broad Institute Genome Sequencing Center for Infectious Disease"/>
            <person name="Wu L."/>
            <person name="Ma J."/>
        </authorList>
    </citation>
    <scope>NUCLEOTIDE SEQUENCE [LARGE SCALE GENOMIC DNA]</scope>
    <source>
        <strain evidence="10">CGMCC 1.16444</strain>
    </source>
</reference>
<sequence length="380" mass="39556">MRLWRVAGVLALIAIEAFLYGYTYPYFSLALEKIGLANWLIGLNASLAGAGIFIVGPFLPNAINRIGLKTIVAGQFLLSLLSFVAILMTEDVIVWFIARFVMGTCFSTLWTTTEIWLNGVVSDRHRGRIIGASGTLYATCQFLGPVVLGQVGVVGAVPIWTAIIPLAVGVALATAIPSAVGDAEEEDLGDLKGLKLAWALAGSIILMGFFAGVGETALQSLLPLYGLAHGLDDAQSSYLVAIFSLGEAVLVAVLGWLADRWGRNATLQLCTLLAVATMLALPLTMGMPLARAPVLFLAGGVISGLYTLGVILIGQDYQGTRLATVSTGFAMAYAAGSIIGSTPVGALIDLVGPEGLPLSIAAGFGLLGAGVFMRKRPATA</sequence>
<dbReference type="SUPFAM" id="SSF103473">
    <property type="entry name" value="MFS general substrate transporter"/>
    <property type="match status" value="1"/>
</dbReference>
<feature type="transmembrane region" description="Helical" evidence="7">
    <location>
        <begin position="356"/>
        <end position="373"/>
    </location>
</feature>
<dbReference type="PROSITE" id="PS50850">
    <property type="entry name" value="MFS"/>
    <property type="match status" value="1"/>
</dbReference>
<comment type="caution">
    <text evidence="9">The sequence shown here is derived from an EMBL/GenBank/DDBJ whole genome shotgun (WGS) entry which is preliminary data.</text>
</comment>
<evidence type="ECO:0000313" key="9">
    <source>
        <dbReference type="EMBL" id="MFC5067098.1"/>
    </source>
</evidence>
<keyword evidence="4 7" id="KW-0812">Transmembrane</keyword>
<feature type="transmembrane region" description="Helical" evidence="7">
    <location>
        <begin position="157"/>
        <end position="176"/>
    </location>
</feature>
<keyword evidence="10" id="KW-1185">Reference proteome</keyword>
<keyword evidence="3" id="KW-1003">Cell membrane</keyword>
<dbReference type="Gene3D" id="1.20.1250.20">
    <property type="entry name" value="MFS general substrate transporter like domains"/>
    <property type="match status" value="2"/>
</dbReference>
<feature type="transmembrane region" description="Helical" evidence="7">
    <location>
        <begin position="39"/>
        <end position="59"/>
    </location>
</feature>
<accession>A0ABV9Z047</accession>
<dbReference type="Proteomes" id="UP001595796">
    <property type="component" value="Unassembled WGS sequence"/>
</dbReference>
<dbReference type="CDD" id="cd17477">
    <property type="entry name" value="MFS_YcaD_like"/>
    <property type="match status" value="1"/>
</dbReference>
<dbReference type="InterPro" id="IPR011701">
    <property type="entry name" value="MFS"/>
</dbReference>